<organism evidence="3">
    <name type="scientific">Enterobius vermicularis</name>
    <name type="common">Human pinworm</name>
    <dbReference type="NCBI Taxonomy" id="51028"/>
    <lineage>
        <taxon>Eukaryota</taxon>
        <taxon>Metazoa</taxon>
        <taxon>Ecdysozoa</taxon>
        <taxon>Nematoda</taxon>
        <taxon>Chromadorea</taxon>
        <taxon>Rhabditida</taxon>
        <taxon>Spirurina</taxon>
        <taxon>Oxyuridomorpha</taxon>
        <taxon>Oxyuroidea</taxon>
        <taxon>Oxyuridae</taxon>
        <taxon>Enterobius</taxon>
    </lineage>
</organism>
<evidence type="ECO:0000313" key="1">
    <source>
        <dbReference type="EMBL" id="VDD95231.1"/>
    </source>
</evidence>
<proteinExistence type="predicted"/>
<reference evidence="1 2" key="2">
    <citation type="submission" date="2018-10" db="EMBL/GenBank/DDBJ databases">
        <authorList>
            <consortium name="Pathogen Informatics"/>
        </authorList>
    </citation>
    <scope>NUCLEOTIDE SEQUENCE [LARGE SCALE GENOMIC DNA]</scope>
</reference>
<dbReference type="Proteomes" id="UP000274131">
    <property type="component" value="Unassembled WGS sequence"/>
</dbReference>
<sequence length="121" mass="13110">MMVKIMMTTDGDGGEEDDDDDDVVGGVDDRVTVTGMHLPLLLLVTALPTVLSLQCFHCGPYLSAPSRQCKGTPKAVDCTASKGCVFNHAEKEDGTFYVEKRCSYVEEDSQAEGQCTEVILE</sequence>
<dbReference type="EMBL" id="UXUI01010434">
    <property type="protein sequence ID" value="VDD95231.1"/>
    <property type="molecule type" value="Genomic_DNA"/>
</dbReference>
<evidence type="ECO:0000313" key="2">
    <source>
        <dbReference type="Proteomes" id="UP000274131"/>
    </source>
</evidence>
<gene>
    <name evidence="1" type="ORF">EVEC_LOCUS9982</name>
</gene>
<reference evidence="3" key="1">
    <citation type="submission" date="2017-02" db="UniProtKB">
        <authorList>
            <consortium name="WormBaseParasite"/>
        </authorList>
    </citation>
    <scope>IDENTIFICATION</scope>
</reference>
<dbReference type="OrthoDB" id="5774482at2759"/>
<protein>
    <submittedName>
        <fullName evidence="3">Secreted protein</fullName>
    </submittedName>
</protein>
<evidence type="ECO:0000313" key="3">
    <source>
        <dbReference type="WBParaSite" id="EVEC_0001063901-mRNA-1"/>
    </source>
</evidence>
<accession>A0A0N4VII6</accession>
<name>A0A0N4VII6_ENTVE</name>
<dbReference type="AlphaFoldDB" id="A0A0N4VII6"/>
<keyword evidence="2" id="KW-1185">Reference proteome</keyword>
<dbReference type="WBParaSite" id="EVEC_0001063901-mRNA-1">
    <property type="protein sequence ID" value="EVEC_0001063901-mRNA-1"/>
    <property type="gene ID" value="EVEC_0001063901"/>
</dbReference>